<dbReference type="PROSITE" id="PS51792">
    <property type="entry name" value="YIPPEE"/>
    <property type="match status" value="1"/>
</dbReference>
<dbReference type="InterPro" id="IPR034751">
    <property type="entry name" value="Yippee"/>
</dbReference>
<gene>
    <name evidence="2" type="ORF">FSB_LOCUS32224</name>
</gene>
<accession>A0A2N9GXA6</accession>
<dbReference type="AlphaFoldDB" id="A0A2N9GXA6"/>
<proteinExistence type="predicted"/>
<evidence type="ECO:0000259" key="1">
    <source>
        <dbReference type="PROSITE" id="PS51792"/>
    </source>
</evidence>
<sequence length="154" mass="17150">MGSTYIFNPSKRFYVCSVCQNHVASREDYLYKVVDVAEPILNAGIFEDTVNLHVPNESQIHLYGNTGNASNTAFIVVHCNICNTCLGQTCVLASQPNSRIKEGRVLLAMTRLLYWNGHQQVDGNKIELPAGAPQLTRQQLGIPQLKHEQLVIPE</sequence>
<protein>
    <recommendedName>
        <fullName evidence="1">Yippee domain-containing protein</fullName>
    </recommendedName>
</protein>
<organism evidence="2">
    <name type="scientific">Fagus sylvatica</name>
    <name type="common">Beechnut</name>
    <dbReference type="NCBI Taxonomy" id="28930"/>
    <lineage>
        <taxon>Eukaryota</taxon>
        <taxon>Viridiplantae</taxon>
        <taxon>Streptophyta</taxon>
        <taxon>Embryophyta</taxon>
        <taxon>Tracheophyta</taxon>
        <taxon>Spermatophyta</taxon>
        <taxon>Magnoliopsida</taxon>
        <taxon>eudicotyledons</taxon>
        <taxon>Gunneridae</taxon>
        <taxon>Pentapetalae</taxon>
        <taxon>rosids</taxon>
        <taxon>fabids</taxon>
        <taxon>Fagales</taxon>
        <taxon>Fagaceae</taxon>
        <taxon>Fagus</taxon>
    </lineage>
</organism>
<reference evidence="2" key="1">
    <citation type="submission" date="2018-02" db="EMBL/GenBank/DDBJ databases">
        <authorList>
            <person name="Cohen D.B."/>
            <person name="Kent A.D."/>
        </authorList>
    </citation>
    <scope>NUCLEOTIDE SEQUENCE</scope>
</reference>
<dbReference type="EMBL" id="OIVN01002524">
    <property type="protein sequence ID" value="SPD04342.1"/>
    <property type="molecule type" value="Genomic_DNA"/>
</dbReference>
<name>A0A2N9GXA6_FAGSY</name>
<feature type="domain" description="Yippee" evidence="1">
    <location>
        <begin position="12"/>
        <end position="116"/>
    </location>
</feature>
<evidence type="ECO:0000313" key="2">
    <source>
        <dbReference type="EMBL" id="SPD04342.1"/>
    </source>
</evidence>